<evidence type="ECO:0000256" key="1">
    <source>
        <dbReference type="SAM" id="Phobius"/>
    </source>
</evidence>
<gene>
    <name evidence="2" type="ORF">C5167_014559</name>
</gene>
<feature type="transmembrane region" description="Helical" evidence="1">
    <location>
        <begin position="57"/>
        <end position="79"/>
    </location>
</feature>
<organism evidence="2 3">
    <name type="scientific">Papaver somniferum</name>
    <name type="common">Opium poppy</name>
    <dbReference type="NCBI Taxonomy" id="3469"/>
    <lineage>
        <taxon>Eukaryota</taxon>
        <taxon>Viridiplantae</taxon>
        <taxon>Streptophyta</taxon>
        <taxon>Embryophyta</taxon>
        <taxon>Tracheophyta</taxon>
        <taxon>Spermatophyta</taxon>
        <taxon>Magnoliopsida</taxon>
        <taxon>Ranunculales</taxon>
        <taxon>Papaveraceae</taxon>
        <taxon>Papaveroideae</taxon>
        <taxon>Papaver</taxon>
    </lineage>
</organism>
<accession>A0A4Y7J6Z8</accession>
<keyword evidence="1" id="KW-1133">Transmembrane helix</keyword>
<dbReference type="Proteomes" id="UP000316621">
    <property type="component" value="Chromosome 3"/>
</dbReference>
<dbReference type="Gramene" id="RZC55711">
    <property type="protein sequence ID" value="RZC55711"/>
    <property type="gene ID" value="C5167_014559"/>
</dbReference>
<evidence type="ECO:0000313" key="2">
    <source>
        <dbReference type="EMBL" id="RZC55711.1"/>
    </source>
</evidence>
<sequence length="80" mass="8934">MVPWLLCHNSPVHPVPPTSLNSPLSSITVAITTIDALKPYTQKRQYFKFGRRKSINVFVLCKTSSILSAQVGLLGFHSFF</sequence>
<proteinExistence type="predicted"/>
<name>A0A4Y7J6Z8_PAPSO</name>
<reference evidence="2 3" key="1">
    <citation type="journal article" date="2018" name="Science">
        <title>The opium poppy genome and morphinan production.</title>
        <authorList>
            <person name="Guo L."/>
            <person name="Winzer T."/>
            <person name="Yang X."/>
            <person name="Li Y."/>
            <person name="Ning Z."/>
            <person name="He Z."/>
            <person name="Teodor R."/>
            <person name="Lu Y."/>
            <person name="Bowser T.A."/>
            <person name="Graham I.A."/>
            <person name="Ye K."/>
        </authorList>
    </citation>
    <scope>NUCLEOTIDE SEQUENCE [LARGE SCALE GENOMIC DNA]</scope>
    <source>
        <strain evidence="3">cv. HN1</strain>
        <tissue evidence="2">Leaves</tissue>
    </source>
</reference>
<dbReference type="EMBL" id="CM010717">
    <property type="protein sequence ID" value="RZC55711.1"/>
    <property type="molecule type" value="Genomic_DNA"/>
</dbReference>
<dbReference type="AlphaFoldDB" id="A0A4Y7J6Z8"/>
<evidence type="ECO:0000313" key="3">
    <source>
        <dbReference type="Proteomes" id="UP000316621"/>
    </source>
</evidence>
<keyword evidence="1" id="KW-0812">Transmembrane</keyword>
<keyword evidence="1" id="KW-0472">Membrane</keyword>
<protein>
    <submittedName>
        <fullName evidence="2">Uncharacterized protein</fullName>
    </submittedName>
</protein>
<keyword evidence="3" id="KW-1185">Reference proteome</keyword>